<name>A0ABP0SVV8_9DINO</name>
<dbReference type="Proteomes" id="UP001642484">
    <property type="component" value="Unassembled WGS sequence"/>
</dbReference>
<evidence type="ECO:0000313" key="2">
    <source>
        <dbReference type="Proteomes" id="UP001642484"/>
    </source>
</evidence>
<keyword evidence="2" id="KW-1185">Reference proteome</keyword>
<reference evidence="1 2" key="1">
    <citation type="submission" date="2024-02" db="EMBL/GenBank/DDBJ databases">
        <authorList>
            <person name="Chen Y."/>
            <person name="Shah S."/>
            <person name="Dougan E. K."/>
            <person name="Thang M."/>
            <person name="Chan C."/>
        </authorList>
    </citation>
    <scope>NUCLEOTIDE SEQUENCE [LARGE SCALE GENOMIC DNA]</scope>
</reference>
<gene>
    <name evidence="1" type="ORF">CCMP2556_LOCUS54087</name>
</gene>
<proteinExistence type="predicted"/>
<dbReference type="EMBL" id="CAXAMN010028433">
    <property type="protein sequence ID" value="CAK9116541.1"/>
    <property type="molecule type" value="Genomic_DNA"/>
</dbReference>
<comment type="caution">
    <text evidence="1">The sequence shown here is derived from an EMBL/GenBank/DDBJ whole genome shotgun (WGS) entry which is preliminary data.</text>
</comment>
<organism evidence="1 2">
    <name type="scientific">Durusdinium trenchii</name>
    <dbReference type="NCBI Taxonomy" id="1381693"/>
    <lineage>
        <taxon>Eukaryota</taxon>
        <taxon>Sar</taxon>
        <taxon>Alveolata</taxon>
        <taxon>Dinophyceae</taxon>
        <taxon>Suessiales</taxon>
        <taxon>Symbiodiniaceae</taxon>
        <taxon>Durusdinium</taxon>
    </lineage>
</organism>
<sequence>YAGLARPDTEVEMRKVMNAEWKAIQEVEGLAAQGKQALPLNYMHFLQTSFSRLHYLANEIDIVNNLAGDASHGVLLSRTACKHLGDTVVVENTHQKCKDLLRNARHQMAGRLSKFHTIIGCNVLQGKKVNFVKVTDAQKSMWSFGKGDRLSVVKQTHPSAHKMSKRFQDVMRWKSSRPNFNWPSTSQETMFYESACLELLLQEGCSDLVRAGELKTATITCMVGQPGKFVASQLGGNALMVIAKAPLSFLGWEMEVLGRNDESGFVSMQLCRGATACSWHTVSDLDDWLSIPCNPKLQNRYGPFIYEQCSAAMPLPEAMVAEGLSLSVAQCLIILKHYDVKPASKKVKANLYHQIIELFVDNPEEQKLAFAR</sequence>
<evidence type="ECO:0000313" key="1">
    <source>
        <dbReference type="EMBL" id="CAK9116541.1"/>
    </source>
</evidence>
<feature type="non-terminal residue" evidence="1">
    <location>
        <position position="1"/>
    </location>
</feature>
<protein>
    <submittedName>
        <fullName evidence="1">Uncharacterized protein</fullName>
    </submittedName>
</protein>
<accession>A0ABP0SVV8</accession>